<dbReference type="InterPro" id="IPR043502">
    <property type="entry name" value="DNA/RNA_pol_sf"/>
</dbReference>
<dbReference type="GO" id="GO:0004519">
    <property type="term" value="F:endonuclease activity"/>
    <property type="evidence" value="ECO:0007669"/>
    <property type="project" value="UniProtKB-KW"/>
</dbReference>
<dbReference type="InterPro" id="IPR001995">
    <property type="entry name" value="Peptidase_A2_cat"/>
</dbReference>
<gene>
    <name evidence="10" type="ORF">PHPALM_17856</name>
</gene>
<dbReference type="PROSITE" id="PS50175">
    <property type="entry name" value="ASP_PROT_RETROV"/>
    <property type="match status" value="1"/>
</dbReference>
<dbReference type="OrthoDB" id="114258at2759"/>
<dbReference type="GO" id="GO:0004190">
    <property type="term" value="F:aspartic-type endopeptidase activity"/>
    <property type="evidence" value="ECO:0007669"/>
    <property type="project" value="InterPro"/>
</dbReference>
<dbReference type="InterPro" id="IPR012337">
    <property type="entry name" value="RNaseH-like_sf"/>
</dbReference>
<dbReference type="SUPFAM" id="SSF50630">
    <property type="entry name" value="Acid proteases"/>
    <property type="match status" value="1"/>
</dbReference>
<dbReference type="CDD" id="cd06222">
    <property type="entry name" value="RNase_H_like"/>
    <property type="match status" value="1"/>
</dbReference>
<accession>A0A2P4XL67</accession>
<dbReference type="AlphaFoldDB" id="A0A2P4XL67"/>
<evidence type="ECO:0000313" key="10">
    <source>
        <dbReference type="EMBL" id="POM66305.1"/>
    </source>
</evidence>
<dbReference type="InterPro" id="IPR044730">
    <property type="entry name" value="RNase_H-like_dom_plant"/>
</dbReference>
<evidence type="ECO:0000259" key="9">
    <source>
        <dbReference type="PROSITE" id="PS50175"/>
    </source>
</evidence>
<name>A0A2P4XL67_9STRA</name>
<dbReference type="InterPro" id="IPR021109">
    <property type="entry name" value="Peptidase_aspartic_dom_sf"/>
</dbReference>
<dbReference type="GO" id="GO:0003676">
    <property type="term" value="F:nucleic acid binding"/>
    <property type="evidence" value="ECO:0007669"/>
    <property type="project" value="InterPro"/>
</dbReference>
<dbReference type="SUPFAM" id="SSF56672">
    <property type="entry name" value="DNA/RNA polymerases"/>
    <property type="match status" value="1"/>
</dbReference>
<feature type="compositionally biased region" description="Basic and acidic residues" evidence="8">
    <location>
        <begin position="1053"/>
        <end position="1068"/>
    </location>
</feature>
<evidence type="ECO:0000256" key="4">
    <source>
        <dbReference type="ARBA" id="ARBA00022722"/>
    </source>
</evidence>
<keyword evidence="3" id="KW-0548">Nucleotidyltransferase</keyword>
<dbReference type="Proteomes" id="UP000237271">
    <property type="component" value="Unassembled WGS sequence"/>
</dbReference>
<evidence type="ECO:0000256" key="6">
    <source>
        <dbReference type="ARBA" id="ARBA00022801"/>
    </source>
</evidence>
<evidence type="ECO:0000256" key="1">
    <source>
        <dbReference type="ARBA" id="ARBA00012493"/>
    </source>
</evidence>
<dbReference type="EC" id="2.7.7.49" evidence="1"/>
<dbReference type="PROSITE" id="PS00141">
    <property type="entry name" value="ASP_PROTEASE"/>
    <property type="match status" value="1"/>
</dbReference>
<dbReference type="Gene3D" id="3.30.420.10">
    <property type="entry name" value="Ribonuclease H-like superfamily/Ribonuclease H"/>
    <property type="match status" value="1"/>
</dbReference>
<comment type="caution">
    <text evidence="10">The sequence shown here is derived from an EMBL/GenBank/DDBJ whole genome shotgun (WGS) entry which is preliminary data.</text>
</comment>
<evidence type="ECO:0000256" key="2">
    <source>
        <dbReference type="ARBA" id="ARBA00022679"/>
    </source>
</evidence>
<dbReference type="GO" id="GO:0003964">
    <property type="term" value="F:RNA-directed DNA polymerase activity"/>
    <property type="evidence" value="ECO:0007669"/>
    <property type="project" value="UniProtKB-KW"/>
</dbReference>
<evidence type="ECO:0000256" key="3">
    <source>
        <dbReference type="ARBA" id="ARBA00022695"/>
    </source>
</evidence>
<dbReference type="Gene3D" id="3.10.10.10">
    <property type="entry name" value="HIV Type 1 Reverse Transcriptase, subunit A, domain 1"/>
    <property type="match status" value="1"/>
</dbReference>
<keyword evidence="4" id="KW-0540">Nuclease</keyword>
<dbReference type="GO" id="GO:0006508">
    <property type="term" value="P:proteolysis"/>
    <property type="evidence" value="ECO:0007669"/>
    <property type="project" value="InterPro"/>
</dbReference>
<evidence type="ECO:0000256" key="5">
    <source>
        <dbReference type="ARBA" id="ARBA00022759"/>
    </source>
</evidence>
<evidence type="ECO:0000313" key="11">
    <source>
        <dbReference type="Proteomes" id="UP000237271"/>
    </source>
</evidence>
<dbReference type="InterPro" id="IPR036397">
    <property type="entry name" value="RNaseH_sf"/>
</dbReference>
<dbReference type="InterPro" id="IPR001969">
    <property type="entry name" value="Aspartic_peptidase_AS"/>
</dbReference>
<dbReference type="InterPro" id="IPR034122">
    <property type="entry name" value="Retropepsin-like_bacterial"/>
</dbReference>
<keyword evidence="11" id="KW-1185">Reference proteome</keyword>
<dbReference type="Pfam" id="PF13650">
    <property type="entry name" value="Asp_protease_2"/>
    <property type="match status" value="1"/>
</dbReference>
<evidence type="ECO:0000256" key="8">
    <source>
        <dbReference type="SAM" id="MobiDB-lite"/>
    </source>
</evidence>
<feature type="domain" description="Peptidase A2" evidence="9">
    <location>
        <begin position="69"/>
        <end position="107"/>
    </location>
</feature>
<dbReference type="PANTHER" id="PTHR37984:SF5">
    <property type="entry name" value="PROTEIN NYNRIN-LIKE"/>
    <property type="match status" value="1"/>
</dbReference>
<dbReference type="InterPro" id="IPR041373">
    <property type="entry name" value="RT_RNaseH"/>
</dbReference>
<proteinExistence type="predicted"/>
<sequence length="1220" mass="137946">MTSLIDHEPVPLECTRTWYSRPPLPAEPEGPAQFKLNFGERYGWWAHHDEKEDKQQVATVHGAVNDFRTQILLDTGATVSMISLDLARRLKLKLNSQKRIKVSGLGGVPTYITASTQIKVTLGRCVVYILDVWVTNIGEGVDVLLGMDFMYSAGVRLCIREGTVALPDEESVLMYGYMVRKHRERNVPITPLQDVHLRPGEHVNLKIRGDQWVTQVLYGAKSWAVAVKVVNISDKDLWIDSSTPVARIVEYGCFPRAGRFARPGVRRYQEWQHLIYESTLSTQARMRKERYEQALRDTAPPSVPKRSYQWPARLLMRPQAKNDEVRVVRLHKRPMTVISECADGSEPECASQKGEKVVLPTMDHSSTPLEQLEEDYIQCMRVNAEELEQEPAVYIHEGSDMMSQLKDQLAMLPELQDLNPRCDISKADVGEPGVTTDVQERQLKEILKRHRSIFLRDGNAAPAPARGVVCDLDVGDAKPVAQRPRPVVPQVAIKVYELLKKLLETKLIEHSESPWASPIVIVLKKNGVDIRMCIDYRVNAPLVYQHMINNCLWGFVRLPPEEEVFVDQNVLDYVKLEPQRPEGPEVDRHQTALTERTTVFRRNIPAPSQMGPVLGRSSYIDDIAHGARTWDELCEDLDALLYRLRYWNISVSLPKSEFGKRTIPYLSHEIGAEGICAIPKIVKGIQDLPFPSTLKGVQSFLGSLNYYHKFIEDFPVVAAVLYEMSDEQVRAGRDLSRAKEAFDILKQKIVSTPLLRHPDRTKPFVIIPHANEWAACAVLGQEHDGVIQPVRLTGRVLNDAELQYHIAEKEVLAVIRVLHVFKTLIEGCPLVVYTRHSVLKWVIKSKTADGHLVPWGVALSQYDLEIRKVQRDEDELAAILGAGITPREHLDKIAEALIPAKGRVKAHPVISIEMLEADYSGVVLSFDGAAKTSTRIGSCGCVLWQLPEWKVLDARGYILDGVTVNDAEYFGLLRGLAMARDRGIQDLVVIRESSYNKSKRFDSVRLVHVKREFNQAADYLTSKTLTLGKSWVVEEDAEREHLEVVSRIREQLMKTPDEETKSNSETPRDGPNVVTIGVSRDVTLRGPECEPLPSAARVLAAFTRSRACTREVESAPPMGPLEYQAERWRRIKVHQEGDQYLSDIIAFLEDDLERFSPKRLKKIAKVGDLFALDVRGVICRLARSTRGRPRDAGDELKLVVPESLREDMLHYAHEDFQGGH</sequence>
<dbReference type="SUPFAM" id="SSF53098">
    <property type="entry name" value="Ribonuclease H-like"/>
    <property type="match status" value="1"/>
</dbReference>
<organism evidence="10 11">
    <name type="scientific">Phytophthora palmivora</name>
    <dbReference type="NCBI Taxonomy" id="4796"/>
    <lineage>
        <taxon>Eukaryota</taxon>
        <taxon>Sar</taxon>
        <taxon>Stramenopiles</taxon>
        <taxon>Oomycota</taxon>
        <taxon>Peronosporomycetes</taxon>
        <taxon>Peronosporales</taxon>
        <taxon>Peronosporaceae</taxon>
        <taxon>Phytophthora</taxon>
    </lineage>
</organism>
<dbReference type="Pfam" id="PF17917">
    <property type="entry name" value="RT_RNaseH"/>
    <property type="match status" value="1"/>
</dbReference>
<dbReference type="Gene3D" id="3.30.70.270">
    <property type="match status" value="2"/>
</dbReference>
<evidence type="ECO:0000256" key="7">
    <source>
        <dbReference type="ARBA" id="ARBA00022918"/>
    </source>
</evidence>
<reference evidence="10 11" key="1">
    <citation type="journal article" date="2017" name="Genome Biol. Evol.">
        <title>Phytophthora megakarya and P. palmivora, closely related causal agents of cacao black pod rot, underwent increases in genome sizes and gene numbers by different mechanisms.</title>
        <authorList>
            <person name="Ali S.S."/>
            <person name="Shao J."/>
            <person name="Lary D.J."/>
            <person name="Kronmiller B."/>
            <person name="Shen D."/>
            <person name="Strem M.D."/>
            <person name="Amoako-Attah I."/>
            <person name="Akrofi A.Y."/>
            <person name="Begoude B.A."/>
            <person name="Ten Hoopen G.M."/>
            <person name="Coulibaly K."/>
            <person name="Kebe B.I."/>
            <person name="Melnick R.L."/>
            <person name="Guiltinan M.J."/>
            <person name="Tyler B.M."/>
            <person name="Meinhardt L.W."/>
            <person name="Bailey B.A."/>
        </authorList>
    </citation>
    <scope>NUCLEOTIDE SEQUENCE [LARGE SCALE GENOMIC DNA]</scope>
    <source>
        <strain evidence="11">sbr112.9</strain>
    </source>
</reference>
<dbReference type="InterPro" id="IPR043128">
    <property type="entry name" value="Rev_trsase/Diguanyl_cyclase"/>
</dbReference>
<feature type="region of interest" description="Disordered" evidence="8">
    <location>
        <begin position="1053"/>
        <end position="1074"/>
    </location>
</feature>
<keyword evidence="6" id="KW-0378">Hydrolase</keyword>
<keyword evidence="7 10" id="KW-0695">RNA-directed DNA polymerase</keyword>
<dbReference type="PANTHER" id="PTHR37984">
    <property type="entry name" value="PROTEIN CBG26694"/>
    <property type="match status" value="1"/>
</dbReference>
<dbReference type="EMBL" id="NCKW01009661">
    <property type="protein sequence ID" value="POM66305.1"/>
    <property type="molecule type" value="Genomic_DNA"/>
</dbReference>
<keyword evidence="5" id="KW-0255">Endonuclease</keyword>
<dbReference type="CDD" id="cd05483">
    <property type="entry name" value="retropepsin_like_bacteria"/>
    <property type="match status" value="1"/>
</dbReference>
<keyword evidence="2" id="KW-0808">Transferase</keyword>
<dbReference type="Gene3D" id="2.40.70.10">
    <property type="entry name" value="Acid Proteases"/>
    <property type="match status" value="1"/>
</dbReference>
<protein>
    <recommendedName>
        <fullName evidence="1">RNA-directed DNA polymerase</fullName>
        <ecNumber evidence="1">2.7.7.49</ecNumber>
    </recommendedName>
</protein>
<dbReference type="InterPro" id="IPR050951">
    <property type="entry name" value="Retrovirus_Pol_polyprotein"/>
</dbReference>